<dbReference type="AlphaFoldDB" id="A0A2T0RRZ6"/>
<dbReference type="PANTHER" id="PTHR43777">
    <property type="entry name" value="MOLYBDENUM COFACTOR CYTIDYLYLTRANSFERASE"/>
    <property type="match status" value="1"/>
</dbReference>
<evidence type="ECO:0000313" key="4">
    <source>
        <dbReference type="Proteomes" id="UP000239480"/>
    </source>
</evidence>
<feature type="domain" description="MobA-like NTP transferase" evidence="2">
    <location>
        <begin position="5"/>
        <end position="159"/>
    </location>
</feature>
<keyword evidence="3" id="KW-0808">Transferase</keyword>
<sequence length="185" mass="18952">MSVAGLLLAAGRSTRFGAEDKLLAPFRGRLLAEWGISALRAAQVDHRLIAATSEAVAALAPGFVHVQPPLGSGQAESLRAGVLRARALGADRLVVCLADMPFVDADLVDAVIAAAGAAQASAATDGTRRTPPACFPAAMFGRLLVLGGDRGAGPLLAHLPQEALVTVRPDVLSDIDTPDALARYS</sequence>
<evidence type="ECO:0000256" key="1">
    <source>
        <dbReference type="ARBA" id="ARBA00022842"/>
    </source>
</evidence>
<organism evidence="3 4">
    <name type="scientific">Aliiruegeria haliotis</name>
    <dbReference type="NCBI Taxonomy" id="1280846"/>
    <lineage>
        <taxon>Bacteria</taxon>
        <taxon>Pseudomonadati</taxon>
        <taxon>Pseudomonadota</taxon>
        <taxon>Alphaproteobacteria</taxon>
        <taxon>Rhodobacterales</taxon>
        <taxon>Roseobacteraceae</taxon>
        <taxon>Aliiruegeria</taxon>
    </lineage>
</organism>
<keyword evidence="3" id="KW-0548">Nucleotidyltransferase</keyword>
<reference evidence="3 4" key="1">
    <citation type="submission" date="2018-03" db="EMBL/GenBank/DDBJ databases">
        <title>Genomic Encyclopedia of Archaeal and Bacterial Type Strains, Phase II (KMG-II): from individual species to whole genera.</title>
        <authorList>
            <person name="Goeker M."/>
        </authorList>
    </citation>
    <scope>NUCLEOTIDE SEQUENCE [LARGE SCALE GENOMIC DNA]</scope>
    <source>
        <strain evidence="3 4">DSM 29328</strain>
    </source>
</reference>
<dbReference type="Pfam" id="PF12804">
    <property type="entry name" value="NTP_transf_3"/>
    <property type="match status" value="1"/>
</dbReference>
<keyword evidence="4" id="KW-1185">Reference proteome</keyword>
<evidence type="ECO:0000259" key="2">
    <source>
        <dbReference type="Pfam" id="PF12804"/>
    </source>
</evidence>
<dbReference type="EMBL" id="PVTD01000004">
    <property type="protein sequence ID" value="PRY23863.1"/>
    <property type="molecule type" value="Genomic_DNA"/>
</dbReference>
<dbReference type="InterPro" id="IPR029044">
    <property type="entry name" value="Nucleotide-diphossugar_trans"/>
</dbReference>
<dbReference type="OrthoDB" id="9779263at2"/>
<name>A0A2T0RRZ6_9RHOB</name>
<dbReference type="SUPFAM" id="SSF53448">
    <property type="entry name" value="Nucleotide-diphospho-sugar transferases"/>
    <property type="match status" value="1"/>
</dbReference>
<gene>
    <name evidence="3" type="ORF">CLV78_104356</name>
</gene>
<dbReference type="Proteomes" id="UP000239480">
    <property type="component" value="Unassembled WGS sequence"/>
</dbReference>
<dbReference type="InterPro" id="IPR025877">
    <property type="entry name" value="MobA-like_NTP_Trfase"/>
</dbReference>
<dbReference type="Gene3D" id="3.90.550.10">
    <property type="entry name" value="Spore Coat Polysaccharide Biosynthesis Protein SpsA, Chain A"/>
    <property type="match status" value="1"/>
</dbReference>
<dbReference type="RefSeq" id="WP_106205239.1">
    <property type="nucleotide sequence ID" value="NZ_PVTD01000004.1"/>
</dbReference>
<dbReference type="GO" id="GO:0016779">
    <property type="term" value="F:nucleotidyltransferase activity"/>
    <property type="evidence" value="ECO:0007669"/>
    <property type="project" value="UniProtKB-KW"/>
</dbReference>
<comment type="caution">
    <text evidence="3">The sequence shown here is derived from an EMBL/GenBank/DDBJ whole genome shotgun (WGS) entry which is preliminary data.</text>
</comment>
<accession>A0A2T0RRZ6</accession>
<proteinExistence type="predicted"/>
<keyword evidence="1" id="KW-0460">Magnesium</keyword>
<protein>
    <submittedName>
        <fullName evidence="3">Molybdenum cofactor cytidylyltransferase</fullName>
    </submittedName>
</protein>
<dbReference type="PANTHER" id="PTHR43777:SF1">
    <property type="entry name" value="MOLYBDENUM COFACTOR CYTIDYLYLTRANSFERASE"/>
    <property type="match status" value="1"/>
</dbReference>
<evidence type="ECO:0000313" key="3">
    <source>
        <dbReference type="EMBL" id="PRY23863.1"/>
    </source>
</evidence>